<dbReference type="Pfam" id="PF13450">
    <property type="entry name" value="NAD_binding_8"/>
    <property type="match status" value="1"/>
</dbReference>
<dbReference type="EMBL" id="JH992992">
    <property type="protein sequence ID" value="EKX47013.1"/>
    <property type="molecule type" value="Genomic_DNA"/>
</dbReference>
<evidence type="ECO:0000259" key="8">
    <source>
        <dbReference type="Pfam" id="PF07156"/>
    </source>
</evidence>
<evidence type="ECO:0000256" key="4">
    <source>
        <dbReference type="ARBA" id="ARBA00022729"/>
    </source>
</evidence>
<dbReference type="InterPro" id="IPR036188">
    <property type="entry name" value="FAD/NAD-bd_sf"/>
</dbReference>
<evidence type="ECO:0000256" key="5">
    <source>
        <dbReference type="ARBA" id="ARBA00022827"/>
    </source>
</evidence>
<evidence type="ECO:0000256" key="7">
    <source>
        <dbReference type="ARBA" id="ARBA00023180"/>
    </source>
</evidence>
<organism evidence="9">
    <name type="scientific">Guillardia theta (strain CCMP2712)</name>
    <name type="common">Cryptophyte</name>
    <dbReference type="NCBI Taxonomy" id="905079"/>
    <lineage>
        <taxon>Eukaryota</taxon>
        <taxon>Cryptophyceae</taxon>
        <taxon>Pyrenomonadales</taxon>
        <taxon>Geminigeraceae</taxon>
        <taxon>Guillardia</taxon>
    </lineage>
</organism>
<dbReference type="PANTHER" id="PTHR15944">
    <property type="entry name" value="FARNESYLCYSTEINE LYASE"/>
    <property type="match status" value="1"/>
</dbReference>
<comment type="cofactor">
    <cofactor evidence="1">
        <name>FAD</name>
        <dbReference type="ChEBI" id="CHEBI:57692"/>
    </cofactor>
</comment>
<dbReference type="HOGENOM" id="CLU_021176_1_0_1"/>
<dbReference type="AlphaFoldDB" id="L1JEP7"/>
<dbReference type="Pfam" id="PF07156">
    <property type="entry name" value="Prenylcys_lyase"/>
    <property type="match status" value="2"/>
</dbReference>
<dbReference type="InterPro" id="IPR010795">
    <property type="entry name" value="Prenylcys_lyase"/>
</dbReference>
<keyword evidence="5" id="KW-0274">FAD</keyword>
<name>L1JEP7_GUITC</name>
<dbReference type="GO" id="GO:0001735">
    <property type="term" value="F:prenylcysteine oxidase activity"/>
    <property type="evidence" value="ECO:0007669"/>
    <property type="project" value="InterPro"/>
</dbReference>
<feature type="domain" description="Prenylcysteine lyase" evidence="8">
    <location>
        <begin position="322"/>
        <end position="467"/>
    </location>
</feature>
<keyword evidence="6" id="KW-0560">Oxidoreductase</keyword>
<dbReference type="PANTHER" id="PTHR15944:SF0">
    <property type="entry name" value="PRENYLCYSTEINE LYASE DOMAIN-CONTAINING PROTEIN"/>
    <property type="match status" value="1"/>
</dbReference>
<dbReference type="Gene3D" id="3.50.50.60">
    <property type="entry name" value="FAD/NAD(P)-binding domain"/>
    <property type="match status" value="1"/>
</dbReference>
<dbReference type="eggNOG" id="ENOG502QSHJ">
    <property type="taxonomic scope" value="Eukaryota"/>
</dbReference>
<dbReference type="Proteomes" id="UP000011087">
    <property type="component" value="Unassembled WGS sequence"/>
</dbReference>
<evidence type="ECO:0000313" key="11">
    <source>
        <dbReference type="Proteomes" id="UP000011087"/>
    </source>
</evidence>
<dbReference type="PaxDb" id="55529-EKX47013"/>
<evidence type="ECO:0000256" key="2">
    <source>
        <dbReference type="ARBA" id="ARBA00009967"/>
    </source>
</evidence>
<reference evidence="10" key="3">
    <citation type="submission" date="2015-06" db="UniProtKB">
        <authorList>
            <consortium name="EnsemblProtists"/>
        </authorList>
    </citation>
    <scope>IDENTIFICATION</scope>
</reference>
<keyword evidence="3" id="KW-0285">Flavoprotein</keyword>
<protein>
    <recommendedName>
        <fullName evidence="8">Prenylcysteine lyase domain-containing protein</fullName>
    </recommendedName>
</protein>
<keyword evidence="11" id="KW-1185">Reference proteome</keyword>
<reference evidence="11" key="2">
    <citation type="submission" date="2012-11" db="EMBL/GenBank/DDBJ databases">
        <authorList>
            <person name="Kuo A."/>
            <person name="Curtis B.A."/>
            <person name="Tanifuji G."/>
            <person name="Burki F."/>
            <person name="Gruber A."/>
            <person name="Irimia M."/>
            <person name="Maruyama S."/>
            <person name="Arias M.C."/>
            <person name="Ball S.G."/>
            <person name="Gile G.H."/>
            <person name="Hirakawa Y."/>
            <person name="Hopkins J.F."/>
            <person name="Rensing S.A."/>
            <person name="Schmutz J."/>
            <person name="Symeonidi A."/>
            <person name="Elias M."/>
            <person name="Eveleigh R.J."/>
            <person name="Herman E.K."/>
            <person name="Klute M.J."/>
            <person name="Nakayama T."/>
            <person name="Obornik M."/>
            <person name="Reyes-Prieto A."/>
            <person name="Armbrust E.V."/>
            <person name="Aves S.J."/>
            <person name="Beiko R.G."/>
            <person name="Coutinho P."/>
            <person name="Dacks J.B."/>
            <person name="Durnford D.G."/>
            <person name="Fast N.M."/>
            <person name="Green B.R."/>
            <person name="Grisdale C."/>
            <person name="Hempe F."/>
            <person name="Henrissat B."/>
            <person name="Hoppner M.P."/>
            <person name="Ishida K.-I."/>
            <person name="Kim E."/>
            <person name="Koreny L."/>
            <person name="Kroth P.G."/>
            <person name="Liu Y."/>
            <person name="Malik S.-B."/>
            <person name="Maier U.G."/>
            <person name="McRose D."/>
            <person name="Mock T."/>
            <person name="Neilson J.A."/>
            <person name="Onodera N.T."/>
            <person name="Poole A.M."/>
            <person name="Pritham E.J."/>
            <person name="Richards T.A."/>
            <person name="Rocap G."/>
            <person name="Roy S.W."/>
            <person name="Sarai C."/>
            <person name="Schaack S."/>
            <person name="Shirato S."/>
            <person name="Slamovits C.H."/>
            <person name="Spencer D.F."/>
            <person name="Suzuki S."/>
            <person name="Worden A.Z."/>
            <person name="Zauner S."/>
            <person name="Barry K."/>
            <person name="Bell C."/>
            <person name="Bharti A.K."/>
            <person name="Crow J.A."/>
            <person name="Grimwood J."/>
            <person name="Kramer R."/>
            <person name="Lindquist E."/>
            <person name="Lucas S."/>
            <person name="Salamov A."/>
            <person name="McFadden G.I."/>
            <person name="Lane C.E."/>
            <person name="Keeling P.J."/>
            <person name="Gray M.W."/>
            <person name="Grigoriev I.V."/>
            <person name="Archibald J.M."/>
        </authorList>
    </citation>
    <scope>NUCLEOTIDE SEQUENCE</scope>
    <source>
        <strain evidence="11">CCMP2712</strain>
    </source>
</reference>
<dbReference type="OrthoDB" id="437369at2759"/>
<keyword evidence="4" id="KW-0732">Signal</keyword>
<dbReference type="InterPro" id="IPR017046">
    <property type="entry name" value="Prenylcysteine_Oxase1"/>
</dbReference>
<reference evidence="9 11" key="1">
    <citation type="journal article" date="2012" name="Nature">
        <title>Algal genomes reveal evolutionary mosaicism and the fate of nucleomorphs.</title>
        <authorList>
            <consortium name="DOE Joint Genome Institute"/>
            <person name="Curtis B.A."/>
            <person name="Tanifuji G."/>
            <person name="Burki F."/>
            <person name="Gruber A."/>
            <person name="Irimia M."/>
            <person name="Maruyama S."/>
            <person name="Arias M.C."/>
            <person name="Ball S.G."/>
            <person name="Gile G.H."/>
            <person name="Hirakawa Y."/>
            <person name="Hopkins J.F."/>
            <person name="Kuo A."/>
            <person name="Rensing S.A."/>
            <person name="Schmutz J."/>
            <person name="Symeonidi A."/>
            <person name="Elias M."/>
            <person name="Eveleigh R.J."/>
            <person name="Herman E.K."/>
            <person name="Klute M.J."/>
            <person name="Nakayama T."/>
            <person name="Obornik M."/>
            <person name="Reyes-Prieto A."/>
            <person name="Armbrust E.V."/>
            <person name="Aves S.J."/>
            <person name="Beiko R.G."/>
            <person name="Coutinho P."/>
            <person name="Dacks J.B."/>
            <person name="Durnford D.G."/>
            <person name="Fast N.M."/>
            <person name="Green B.R."/>
            <person name="Grisdale C.J."/>
            <person name="Hempel F."/>
            <person name="Henrissat B."/>
            <person name="Hoppner M.P."/>
            <person name="Ishida K."/>
            <person name="Kim E."/>
            <person name="Koreny L."/>
            <person name="Kroth P.G."/>
            <person name="Liu Y."/>
            <person name="Malik S.B."/>
            <person name="Maier U.G."/>
            <person name="McRose D."/>
            <person name="Mock T."/>
            <person name="Neilson J.A."/>
            <person name="Onodera N.T."/>
            <person name="Poole A.M."/>
            <person name="Pritham E.J."/>
            <person name="Richards T.A."/>
            <person name="Rocap G."/>
            <person name="Roy S.W."/>
            <person name="Sarai C."/>
            <person name="Schaack S."/>
            <person name="Shirato S."/>
            <person name="Slamovits C.H."/>
            <person name="Spencer D.F."/>
            <person name="Suzuki S."/>
            <person name="Worden A.Z."/>
            <person name="Zauner S."/>
            <person name="Barry K."/>
            <person name="Bell C."/>
            <person name="Bharti A.K."/>
            <person name="Crow J.A."/>
            <person name="Grimwood J."/>
            <person name="Kramer R."/>
            <person name="Lindquist E."/>
            <person name="Lucas S."/>
            <person name="Salamov A."/>
            <person name="McFadden G.I."/>
            <person name="Lane C.E."/>
            <person name="Keeling P.J."/>
            <person name="Gray M.W."/>
            <person name="Grigoriev I.V."/>
            <person name="Archibald J.M."/>
        </authorList>
    </citation>
    <scope>NUCLEOTIDE SEQUENCE</scope>
    <source>
        <strain evidence="9 11">CCMP2712</strain>
    </source>
</reference>
<dbReference type="GO" id="GO:0030327">
    <property type="term" value="P:prenylated protein catabolic process"/>
    <property type="evidence" value="ECO:0007669"/>
    <property type="project" value="TreeGrafter"/>
</dbReference>
<evidence type="ECO:0000313" key="10">
    <source>
        <dbReference type="EnsemblProtists" id="EKX47013"/>
    </source>
</evidence>
<accession>L1JEP7</accession>
<feature type="domain" description="Prenylcysteine lyase" evidence="8">
    <location>
        <begin position="106"/>
        <end position="289"/>
    </location>
</feature>
<dbReference type="KEGG" id="gtt:GUITHDRAFT_162871"/>
<proteinExistence type="inferred from homology"/>
<dbReference type="GO" id="GO:0030328">
    <property type="term" value="P:prenylcysteine catabolic process"/>
    <property type="evidence" value="ECO:0007669"/>
    <property type="project" value="InterPro"/>
</dbReference>
<dbReference type="STRING" id="905079.L1JEP7"/>
<evidence type="ECO:0000256" key="3">
    <source>
        <dbReference type="ARBA" id="ARBA00022630"/>
    </source>
</evidence>
<evidence type="ECO:0000256" key="6">
    <source>
        <dbReference type="ARBA" id="ARBA00023002"/>
    </source>
</evidence>
<evidence type="ECO:0000256" key="1">
    <source>
        <dbReference type="ARBA" id="ARBA00001974"/>
    </source>
</evidence>
<dbReference type="GeneID" id="17303555"/>
<gene>
    <name evidence="9" type="ORF">GUITHDRAFT_162871</name>
</gene>
<sequence length="482" mass="53909">MGGASSSYFLRRLVGSEVEIQVFEAEDRVGGRCKHLKHTDSASGEERLFEVGASIIFEKNHYARTISLDLGLNHTRSGGRSFGLWDGSRLVFQSLHLPWNQTRPSSFLTSLGLMARYGRSLVLLKALVKKTLESFLKIYDKQEAAESFETAEELWSSVGLYHLTQESLGEELKLHGLNEKLMRELVGAVNRVNYNQDNSLNALAGMVSLCPLVAGSVFAIREGNAALPEAMIENSADVLSLKKRISQVTINTTSLDRRYTLWSDDKEEGQFDALVLATPLELSSIKFVKIGTQGKEGEALSDEHDMQAGEEELELDHSSDILFRTTHSTFVQGVLNASRLTGGAKWLTGWSRKAGAASRVPDSIYATEDSQDFFTSISHYGHNVYKIFSPRRLLKDEIDQLFSVYEVLEEKEWKAYPHFRPPEQLKSFRPIADERIYYVNAIEKAVSAVEVSAIGGRNVALMLCSDMFPSKCSKSTQQREEL</sequence>
<keyword evidence="7" id="KW-0325">Glycoprotein</keyword>
<comment type="similarity">
    <text evidence="2">Belongs to the prenylcysteine oxidase family.</text>
</comment>
<dbReference type="SUPFAM" id="SSF51905">
    <property type="entry name" value="FAD/NAD(P)-binding domain"/>
    <property type="match status" value="1"/>
</dbReference>
<dbReference type="RefSeq" id="XP_005833993.1">
    <property type="nucleotide sequence ID" value="XM_005833936.1"/>
</dbReference>
<dbReference type="EnsemblProtists" id="EKX47013">
    <property type="protein sequence ID" value="EKX47013"/>
    <property type="gene ID" value="GUITHDRAFT_162871"/>
</dbReference>
<evidence type="ECO:0000313" key="9">
    <source>
        <dbReference type="EMBL" id="EKX47013.1"/>
    </source>
</evidence>
<dbReference type="OMA" id="SIGIWDG"/>